<feature type="domain" description="Translation initiation factor beta propellor-like" evidence="6">
    <location>
        <begin position="282"/>
        <end position="443"/>
    </location>
</feature>
<evidence type="ECO:0000256" key="1">
    <source>
        <dbReference type="ARBA" id="ARBA00022540"/>
    </source>
</evidence>
<organism evidence="7 8">
    <name type="scientific">Nematocida displodere</name>
    <dbReference type="NCBI Taxonomy" id="1805483"/>
    <lineage>
        <taxon>Eukaryota</taxon>
        <taxon>Fungi</taxon>
        <taxon>Fungi incertae sedis</taxon>
        <taxon>Microsporidia</taxon>
        <taxon>Nematocida</taxon>
    </lineage>
</organism>
<dbReference type="GO" id="GO:0022627">
    <property type="term" value="C:cytosolic small ribosomal subunit"/>
    <property type="evidence" value="ECO:0007669"/>
    <property type="project" value="TreeGrafter"/>
</dbReference>
<name>A0A177EIG4_9MICR</name>
<evidence type="ECO:0000256" key="2">
    <source>
        <dbReference type="ARBA" id="ARBA00022574"/>
    </source>
</evidence>
<dbReference type="EMBL" id="LTDL01000014">
    <property type="protein sequence ID" value="OAG31727.1"/>
    <property type="molecule type" value="Genomic_DNA"/>
</dbReference>
<reference evidence="7 8" key="1">
    <citation type="submission" date="2016-02" db="EMBL/GenBank/DDBJ databases">
        <title>Discovery of a natural microsporidian pathogen with a broad tissue tropism in Caenorhabditis elegans.</title>
        <authorList>
            <person name="Luallen R.J."/>
            <person name="Reinke A.W."/>
            <person name="Tong L."/>
            <person name="Botts M.R."/>
            <person name="Felix M.-A."/>
            <person name="Troemel E.R."/>
        </authorList>
    </citation>
    <scope>NUCLEOTIDE SEQUENCE [LARGE SCALE GENOMIC DNA]</scope>
    <source>
        <strain evidence="7 8">JUm2807</strain>
    </source>
</reference>
<feature type="compositionally biased region" description="Basic residues" evidence="5">
    <location>
        <begin position="171"/>
        <end position="181"/>
    </location>
</feature>
<dbReference type="GeneID" id="93646552"/>
<keyword evidence="1 7" id="KW-0396">Initiation factor</keyword>
<evidence type="ECO:0000313" key="7">
    <source>
        <dbReference type="EMBL" id="OAG31727.1"/>
    </source>
</evidence>
<sequence>MERPTSKIVCVTKNGVLLDTLDPESVEVPCNHCKTHNEIVVYADNHEVTVYNTETEEKNIFPIPDTKRMEIAPNGTTIAIFTKDQKLNIISNTSIIHTAEKVSSFELSSEYAVYTQEAEEEQAPAPTPAPAPTQAQPSEASPEPEMKAKVDTVPEPTTTNPSTNPNTNPNIKKKPVPKVKIQKKEGVQNAPIRAIRPMKMKAFSILGGKEVDLGLSAPFTYTVVNKRLITTRIFGEVGGDIEVFNLESTQRIKKVGVHNLMSTSFFRDAKYSRDSVLCLCTVSGHTNTYYDAKILYQLHLTALTFSIVPVENPISDVVFLKKDTFAVCFGNSPSKITVFNGNLEKVKELKRGVRNKMFFNRQENIACLAGMNNLPGTIEIVEHPSNIFISSNEMVGCSIIDWSPCGRFYLAAVTNRMAIDNKVAVFDYYSRKIGERHFKELIDCKFLGADEPFKNLQSPPEKVKVEKKVAYVPPSLRTAVSEETSEWMPAHVIKHKERTKEKKSATLQKELEEIMAIEERMNKGEVVPGGFLKLQKKEGLLKKIEKHKTPK</sequence>
<keyword evidence="4" id="KW-0648">Protein biosynthesis</keyword>
<dbReference type="AlphaFoldDB" id="A0A177EIG4"/>
<dbReference type="GO" id="GO:0000049">
    <property type="term" value="F:tRNA binding"/>
    <property type="evidence" value="ECO:0007669"/>
    <property type="project" value="TreeGrafter"/>
</dbReference>
<keyword evidence="2" id="KW-0853">WD repeat</keyword>
<comment type="caution">
    <text evidence="7">The sequence shown here is derived from an EMBL/GenBank/DDBJ whole genome shotgun (WGS) entry which is preliminary data.</text>
</comment>
<dbReference type="InterPro" id="IPR011387">
    <property type="entry name" value="TIF2A"/>
</dbReference>
<keyword evidence="3" id="KW-0677">Repeat</keyword>
<dbReference type="GO" id="GO:0003729">
    <property type="term" value="F:mRNA binding"/>
    <property type="evidence" value="ECO:0007669"/>
    <property type="project" value="TreeGrafter"/>
</dbReference>
<proteinExistence type="predicted"/>
<dbReference type="SUPFAM" id="SSF50978">
    <property type="entry name" value="WD40 repeat-like"/>
    <property type="match status" value="1"/>
</dbReference>
<dbReference type="InterPro" id="IPR013979">
    <property type="entry name" value="TIF_beta_prop-like"/>
</dbReference>
<dbReference type="VEuPathDB" id="MicrosporidiaDB:NEDG_00202"/>
<accession>A0A177EIG4</accession>
<feature type="compositionally biased region" description="Low complexity" evidence="5">
    <location>
        <begin position="132"/>
        <end position="141"/>
    </location>
</feature>
<dbReference type="GO" id="GO:0043022">
    <property type="term" value="F:ribosome binding"/>
    <property type="evidence" value="ECO:0007669"/>
    <property type="project" value="TreeGrafter"/>
</dbReference>
<evidence type="ECO:0000256" key="4">
    <source>
        <dbReference type="ARBA" id="ARBA00022917"/>
    </source>
</evidence>
<evidence type="ECO:0000313" key="8">
    <source>
        <dbReference type="Proteomes" id="UP000185944"/>
    </source>
</evidence>
<dbReference type="OrthoDB" id="2194683at2759"/>
<evidence type="ECO:0000256" key="5">
    <source>
        <dbReference type="SAM" id="MobiDB-lite"/>
    </source>
</evidence>
<gene>
    <name evidence="7" type="ORF">NEDG_00202</name>
</gene>
<dbReference type="RefSeq" id="XP_067545328.1">
    <property type="nucleotide sequence ID" value="XM_067687620.1"/>
</dbReference>
<dbReference type="PANTHER" id="PTHR13227:SF0">
    <property type="entry name" value="EUKARYOTIC TRANSLATION INITIATION FACTOR 2A"/>
    <property type="match status" value="1"/>
</dbReference>
<keyword evidence="8" id="KW-1185">Reference proteome</keyword>
<dbReference type="Proteomes" id="UP000185944">
    <property type="component" value="Unassembled WGS sequence"/>
</dbReference>
<evidence type="ECO:0000256" key="3">
    <source>
        <dbReference type="ARBA" id="ARBA00022737"/>
    </source>
</evidence>
<evidence type="ECO:0000259" key="6">
    <source>
        <dbReference type="Pfam" id="PF08662"/>
    </source>
</evidence>
<dbReference type="GO" id="GO:0003743">
    <property type="term" value="F:translation initiation factor activity"/>
    <property type="evidence" value="ECO:0007669"/>
    <property type="project" value="UniProtKB-KW"/>
</dbReference>
<dbReference type="STRING" id="1805483.A0A177EIG4"/>
<protein>
    <submittedName>
        <fullName evidence="7">Translation initiation factor 2A</fullName>
    </submittedName>
</protein>
<feature type="compositionally biased region" description="Low complexity" evidence="5">
    <location>
        <begin position="153"/>
        <end position="170"/>
    </location>
</feature>
<dbReference type="InterPro" id="IPR036322">
    <property type="entry name" value="WD40_repeat_dom_sf"/>
</dbReference>
<dbReference type="Pfam" id="PF08662">
    <property type="entry name" value="eIF2A"/>
    <property type="match status" value="1"/>
</dbReference>
<feature type="region of interest" description="Disordered" evidence="5">
    <location>
        <begin position="115"/>
        <end position="185"/>
    </location>
</feature>
<dbReference type="PANTHER" id="PTHR13227">
    <property type="entry name" value="EUKARYOTIC TRANSLATION INITIATION FACTOR 2A"/>
    <property type="match status" value="1"/>
</dbReference>